<dbReference type="GO" id="GO:0006355">
    <property type="term" value="P:regulation of DNA-templated transcription"/>
    <property type="evidence" value="ECO:0007669"/>
    <property type="project" value="InterPro"/>
</dbReference>
<dbReference type="Gene3D" id="1.10.1220.10">
    <property type="entry name" value="Met repressor-like"/>
    <property type="match status" value="1"/>
</dbReference>
<dbReference type="InterPro" id="IPR010985">
    <property type="entry name" value="Ribbon_hlx_hlx"/>
</dbReference>
<evidence type="ECO:0000313" key="2">
    <source>
        <dbReference type="EMBL" id="AAY93098.1"/>
    </source>
</evidence>
<dbReference type="AlphaFoldDB" id="Q4K9Z9"/>
<feature type="domain" description="Arc-like DNA binding" evidence="1">
    <location>
        <begin position="18"/>
        <end position="55"/>
    </location>
</feature>
<gene>
    <name evidence="2" type="ordered locus">PFL_3834</name>
</gene>
<evidence type="ECO:0000259" key="1">
    <source>
        <dbReference type="Pfam" id="PF03869"/>
    </source>
</evidence>
<proteinExistence type="predicted"/>
<dbReference type="HOGENOM" id="CLU_2410969_0_0_6"/>
<reference evidence="2 3" key="1">
    <citation type="journal article" date="2005" name="Nat. Biotechnol.">
        <title>Complete genome sequence of the plant commensal Pseudomonas fluorescens Pf-5.</title>
        <authorList>
            <person name="Paulsen I.T."/>
            <person name="Press C.M."/>
            <person name="Ravel J."/>
            <person name="Kobayashi D.Y."/>
            <person name="Myers G.S."/>
            <person name="Mavrodi D.V."/>
            <person name="DeBoy R.T."/>
            <person name="Seshadri R."/>
            <person name="Ren Q."/>
            <person name="Madupu R."/>
            <person name="Dodson R.J."/>
            <person name="Durkin A.S."/>
            <person name="Brinkac L.M."/>
            <person name="Daugherty S.C."/>
            <person name="Sullivan S.A."/>
            <person name="Rosovitz M.J."/>
            <person name="Gwinn M.L."/>
            <person name="Zhou L."/>
            <person name="Schneider D.J."/>
            <person name="Cartinhour S.W."/>
            <person name="Nelson W.C."/>
            <person name="Weidman J."/>
            <person name="Watkins K."/>
            <person name="Tran K."/>
            <person name="Khouri H."/>
            <person name="Pierson E.A."/>
            <person name="Pierson L.S.III."/>
            <person name="Thomashow L.S."/>
            <person name="Loper J.E."/>
        </authorList>
    </citation>
    <scope>NUCLEOTIDE SEQUENCE [LARGE SCALE GENOMIC DNA]</scope>
    <source>
        <strain evidence="3">ATCC BAA-477 / NRRL B-23932 / Pf-5</strain>
    </source>
</reference>
<dbReference type="KEGG" id="pfl:PFL_3834"/>
<protein>
    <recommendedName>
        <fullName evidence="1">Arc-like DNA binding domain-containing protein</fullName>
    </recommendedName>
</protein>
<sequence>MMLLFGITLRSAMCSSLQKFIVRLPGDLHNQLKHIAKRENRSMNNEIVDRLEKSLVVDETREMNEKLISLLLRKVDSMEERIKCLQMGHPEPEQDCPPPCYART</sequence>
<dbReference type="InterPro" id="IPR013321">
    <property type="entry name" value="Arc_rbn_hlx_hlx"/>
</dbReference>
<dbReference type="Pfam" id="PF03869">
    <property type="entry name" value="Arc"/>
    <property type="match status" value="1"/>
</dbReference>
<dbReference type="Proteomes" id="UP000008540">
    <property type="component" value="Chromosome"/>
</dbReference>
<dbReference type="EMBL" id="CP000076">
    <property type="protein sequence ID" value="AAY93098.1"/>
    <property type="molecule type" value="Genomic_DNA"/>
</dbReference>
<dbReference type="SUPFAM" id="SSF47598">
    <property type="entry name" value="Ribbon-helix-helix"/>
    <property type="match status" value="1"/>
</dbReference>
<dbReference type="GO" id="GO:0003677">
    <property type="term" value="F:DNA binding"/>
    <property type="evidence" value="ECO:0007669"/>
    <property type="project" value="InterPro"/>
</dbReference>
<accession>Q4K9Z9</accession>
<organism evidence="2 3">
    <name type="scientific">Pseudomonas fluorescens (strain ATCC BAA-477 / NRRL B-23932 / Pf-5)</name>
    <dbReference type="NCBI Taxonomy" id="220664"/>
    <lineage>
        <taxon>Bacteria</taxon>
        <taxon>Pseudomonadati</taxon>
        <taxon>Pseudomonadota</taxon>
        <taxon>Gammaproteobacteria</taxon>
        <taxon>Pseudomonadales</taxon>
        <taxon>Pseudomonadaceae</taxon>
        <taxon>Pseudomonas</taxon>
    </lineage>
</organism>
<evidence type="ECO:0000313" key="3">
    <source>
        <dbReference type="Proteomes" id="UP000008540"/>
    </source>
</evidence>
<dbReference type="InterPro" id="IPR005569">
    <property type="entry name" value="Arc_DNA-bd_dom"/>
</dbReference>
<dbReference type="STRING" id="220664.PFL_3834"/>
<name>Q4K9Z9_PSEF5</name>